<feature type="domain" description="Transcription regulator PadR C-terminal" evidence="1">
    <location>
        <begin position="91"/>
        <end position="176"/>
    </location>
</feature>
<dbReference type="AlphaFoldDB" id="F8F5B1"/>
<reference evidence="3" key="1">
    <citation type="submission" date="2011-06" db="EMBL/GenBank/DDBJ databases">
        <title>Complete genome sequence of Paenibacillus mucilaginosus KNP414.</title>
        <authorList>
            <person name="Wang J."/>
            <person name="Hu S."/>
            <person name="Hu X."/>
            <person name="Zhang B."/>
            <person name="Dong D."/>
            <person name="Zhang S."/>
            <person name="Zhao K."/>
            <person name="Wu D."/>
        </authorList>
    </citation>
    <scope>NUCLEOTIDE SEQUENCE [LARGE SCALE GENOMIC DNA]</scope>
    <source>
        <strain evidence="3">KNP414</strain>
    </source>
</reference>
<dbReference type="EMBL" id="CP002869">
    <property type="protein sequence ID" value="AEI40922.1"/>
    <property type="molecule type" value="Genomic_DNA"/>
</dbReference>
<dbReference type="RefSeq" id="WP_013916083.1">
    <property type="nucleotide sequence ID" value="NC_015690.1"/>
</dbReference>
<dbReference type="Proteomes" id="UP000006620">
    <property type="component" value="Chromosome"/>
</dbReference>
<protein>
    <submittedName>
        <fullName evidence="2">PadR-like family transcriptional regulator</fullName>
    </submittedName>
</protein>
<sequence length="190" mass="21567">MEYVLLGLLALRGQTIYELSKNMKNTVALFYSDSLGGIQAALKKLMDKEWISCIEIVEHGKLKKVYSIEAPGREQLLDWLRSPIPIDKLKDLAVARLFFLGLLPATDRTRVLESYAASLTEMHRHLTALEIQAALMEPEIPEDKRDIYRCQMLSLRYGVDMYAFSAKWYAELLQNMREGGGRSDGSLHGA</sequence>
<dbReference type="KEGG" id="pms:KNP414_02361"/>
<evidence type="ECO:0000313" key="3">
    <source>
        <dbReference type="Proteomes" id="UP000006620"/>
    </source>
</evidence>
<name>F8F5B1_PAEMK</name>
<dbReference type="InterPro" id="IPR036388">
    <property type="entry name" value="WH-like_DNA-bd_sf"/>
</dbReference>
<evidence type="ECO:0000313" key="2">
    <source>
        <dbReference type="EMBL" id="AEI40922.1"/>
    </source>
</evidence>
<gene>
    <name evidence="2" type="ordered locus">KNP414_02361</name>
</gene>
<dbReference type="HOGENOM" id="CLU_089258_1_0_9"/>
<accession>F8F5B1</accession>
<proteinExistence type="predicted"/>
<dbReference type="InterPro" id="IPR036390">
    <property type="entry name" value="WH_DNA-bd_sf"/>
</dbReference>
<evidence type="ECO:0000259" key="1">
    <source>
        <dbReference type="Pfam" id="PF10400"/>
    </source>
</evidence>
<reference evidence="2 3" key="2">
    <citation type="journal article" date="2013" name="Genome Announc.">
        <title>Genome Sequence of Growth-Improving Paenibacillus mucilaginosus Strain KNP414.</title>
        <authorList>
            <person name="Lu J.J."/>
            <person name="Wang J.F."/>
            <person name="Hu X.F."/>
        </authorList>
    </citation>
    <scope>NUCLEOTIDE SEQUENCE [LARGE SCALE GENOMIC DNA]</scope>
    <source>
        <strain evidence="2 3">KNP414</strain>
    </source>
</reference>
<dbReference type="InterPro" id="IPR018309">
    <property type="entry name" value="Tscrpt_reg_PadR_C"/>
</dbReference>
<dbReference type="PATRIC" id="fig|1036673.3.peg.2126"/>
<dbReference type="Gene3D" id="1.10.10.10">
    <property type="entry name" value="Winged helix-like DNA-binding domain superfamily/Winged helix DNA-binding domain"/>
    <property type="match status" value="1"/>
</dbReference>
<dbReference type="SUPFAM" id="SSF46785">
    <property type="entry name" value="Winged helix' DNA-binding domain"/>
    <property type="match status" value="1"/>
</dbReference>
<dbReference type="Pfam" id="PF10400">
    <property type="entry name" value="Vir_act_alpha_C"/>
    <property type="match status" value="1"/>
</dbReference>
<organism evidence="2 3">
    <name type="scientific">Paenibacillus mucilaginosus (strain KNP414)</name>
    <dbReference type="NCBI Taxonomy" id="1036673"/>
    <lineage>
        <taxon>Bacteria</taxon>
        <taxon>Bacillati</taxon>
        <taxon>Bacillota</taxon>
        <taxon>Bacilli</taxon>
        <taxon>Bacillales</taxon>
        <taxon>Paenibacillaceae</taxon>
        <taxon>Paenibacillus</taxon>
    </lineage>
</organism>